<dbReference type="STRING" id="671143.DAMO_0103"/>
<dbReference type="Proteomes" id="UP000006898">
    <property type="component" value="Chromosome"/>
</dbReference>
<evidence type="ECO:0000313" key="2">
    <source>
        <dbReference type="EMBL" id="CBE67220.1"/>
    </source>
</evidence>
<feature type="compositionally biased region" description="Pro residues" evidence="1">
    <location>
        <begin position="71"/>
        <end position="80"/>
    </location>
</feature>
<gene>
    <name evidence="2" type="ORF">DAMO_0103</name>
</gene>
<evidence type="ECO:0000256" key="1">
    <source>
        <dbReference type="SAM" id="MobiDB-lite"/>
    </source>
</evidence>
<feature type="region of interest" description="Disordered" evidence="1">
    <location>
        <begin position="57"/>
        <end position="80"/>
    </location>
</feature>
<name>D5MI70_METO1</name>
<dbReference type="KEGG" id="mox:DAMO_0103"/>
<organism evidence="2 3">
    <name type="scientific">Methylomirabilis oxygeniifera</name>
    <dbReference type="NCBI Taxonomy" id="671143"/>
    <lineage>
        <taxon>Bacteria</taxon>
        <taxon>Candidatus Methylomirabilota</taxon>
        <taxon>Candidatus Methylomirabilia</taxon>
        <taxon>Candidatus Methylomirabilales</taxon>
        <taxon>Candidatus Methylomirabilaceae</taxon>
        <taxon>Candidatus Methylomirabilis</taxon>
    </lineage>
</organism>
<dbReference type="AlphaFoldDB" id="D5MI70"/>
<sequence length="80" mass="8535">MPGLKPLGGAGMSVKQVVRCARTIPAAAQSANRLVIQAFAADSMPGNHQRHVGVCEITPTSRNSPHHRYRAPPPQKAEGR</sequence>
<dbReference type="HOGENOM" id="CLU_2583185_0_0_0"/>
<evidence type="ECO:0000313" key="3">
    <source>
        <dbReference type="Proteomes" id="UP000006898"/>
    </source>
</evidence>
<proteinExistence type="predicted"/>
<accession>D5MI70</accession>
<protein>
    <submittedName>
        <fullName evidence="2">Uncharacterized protein</fullName>
    </submittedName>
</protein>
<reference evidence="2 3" key="1">
    <citation type="journal article" date="2010" name="Nature">
        <title>Nitrite-driven anaerobic methane oxidation by oxygenic bacteria.</title>
        <authorList>
            <person name="Ettwig K.F."/>
            <person name="Butler M.K."/>
            <person name="Le Paslier D."/>
            <person name="Pelletier E."/>
            <person name="Mangenot S."/>
            <person name="Kuypers M.M.M."/>
            <person name="Schreiber F."/>
            <person name="Dutilh B.E."/>
            <person name="Zedelius J."/>
            <person name="de Beer D."/>
            <person name="Gloerich J."/>
            <person name="Wessels H.J.C.T."/>
            <person name="van Allen T."/>
            <person name="Luesken F."/>
            <person name="Wu M."/>
            <person name="van de Pas-Schoonen K.T."/>
            <person name="Op den Camp H.J.M."/>
            <person name="Janssen-Megens E.M."/>
            <person name="Francoijs K-J."/>
            <person name="Stunnenberg H."/>
            <person name="Weissenbach J."/>
            <person name="Jetten M.S.M."/>
            <person name="Strous M."/>
        </authorList>
    </citation>
    <scope>NUCLEOTIDE SEQUENCE [LARGE SCALE GENOMIC DNA]</scope>
</reference>
<dbReference type="EMBL" id="FP565575">
    <property type="protein sequence ID" value="CBE67220.1"/>
    <property type="molecule type" value="Genomic_DNA"/>
</dbReference>